<dbReference type="EMBL" id="KB446546">
    <property type="protein sequence ID" value="EME38808.1"/>
    <property type="molecule type" value="Genomic_DNA"/>
</dbReference>
<reference evidence="1 2" key="2">
    <citation type="journal article" date="2012" name="PLoS Pathog.">
        <title>Diverse lifestyles and strategies of plant pathogenesis encoded in the genomes of eighteen Dothideomycetes fungi.</title>
        <authorList>
            <person name="Ohm R.A."/>
            <person name="Feau N."/>
            <person name="Henrissat B."/>
            <person name="Schoch C.L."/>
            <person name="Horwitz B.A."/>
            <person name="Barry K.W."/>
            <person name="Condon B.J."/>
            <person name="Copeland A.C."/>
            <person name="Dhillon B."/>
            <person name="Glaser F."/>
            <person name="Hesse C.N."/>
            <person name="Kosti I."/>
            <person name="LaButti K."/>
            <person name="Lindquist E.A."/>
            <person name="Lucas S."/>
            <person name="Salamov A.A."/>
            <person name="Bradshaw R.E."/>
            <person name="Ciuffetti L."/>
            <person name="Hamelin R.C."/>
            <person name="Kema G.H.J."/>
            <person name="Lawrence C."/>
            <person name="Scott J.A."/>
            <person name="Spatafora J.W."/>
            <person name="Turgeon B.G."/>
            <person name="de Wit P.J.G.M."/>
            <person name="Zhong S."/>
            <person name="Goodwin S.B."/>
            <person name="Grigoriev I.V."/>
        </authorList>
    </citation>
    <scope>NUCLEOTIDE SEQUENCE [LARGE SCALE GENOMIC DNA]</scope>
    <source>
        <strain evidence="2">NZE10 / CBS 128990</strain>
    </source>
</reference>
<dbReference type="OMA" id="RCPEIKS"/>
<reference evidence="2" key="1">
    <citation type="journal article" date="2012" name="PLoS Genet.">
        <title>The genomes of the fungal plant pathogens Cladosporium fulvum and Dothistroma septosporum reveal adaptation to different hosts and lifestyles but also signatures of common ancestry.</title>
        <authorList>
            <person name="de Wit P.J.G.M."/>
            <person name="van der Burgt A."/>
            <person name="Oekmen B."/>
            <person name="Stergiopoulos I."/>
            <person name="Abd-Elsalam K.A."/>
            <person name="Aerts A.L."/>
            <person name="Bahkali A.H."/>
            <person name="Beenen H.G."/>
            <person name="Chettri P."/>
            <person name="Cox M.P."/>
            <person name="Datema E."/>
            <person name="de Vries R.P."/>
            <person name="Dhillon B."/>
            <person name="Ganley A.R."/>
            <person name="Griffiths S.A."/>
            <person name="Guo Y."/>
            <person name="Hamelin R.C."/>
            <person name="Henrissat B."/>
            <person name="Kabir M.S."/>
            <person name="Jashni M.K."/>
            <person name="Kema G."/>
            <person name="Klaubauf S."/>
            <person name="Lapidus A."/>
            <person name="Levasseur A."/>
            <person name="Lindquist E."/>
            <person name="Mehrabi R."/>
            <person name="Ohm R.A."/>
            <person name="Owen T.J."/>
            <person name="Salamov A."/>
            <person name="Schwelm A."/>
            <person name="Schijlen E."/>
            <person name="Sun H."/>
            <person name="van den Burg H.A."/>
            <person name="van Ham R.C.H.J."/>
            <person name="Zhang S."/>
            <person name="Goodwin S.B."/>
            <person name="Grigoriev I.V."/>
            <person name="Collemare J."/>
            <person name="Bradshaw R.E."/>
        </authorList>
    </citation>
    <scope>NUCLEOTIDE SEQUENCE [LARGE SCALE GENOMIC DNA]</scope>
    <source>
        <strain evidence="2">NZE10 / CBS 128990</strain>
    </source>
</reference>
<organism evidence="1 2">
    <name type="scientific">Dothistroma septosporum (strain NZE10 / CBS 128990)</name>
    <name type="common">Red band needle blight fungus</name>
    <name type="synonym">Mycosphaerella pini</name>
    <dbReference type="NCBI Taxonomy" id="675120"/>
    <lineage>
        <taxon>Eukaryota</taxon>
        <taxon>Fungi</taxon>
        <taxon>Dikarya</taxon>
        <taxon>Ascomycota</taxon>
        <taxon>Pezizomycotina</taxon>
        <taxon>Dothideomycetes</taxon>
        <taxon>Dothideomycetidae</taxon>
        <taxon>Mycosphaerellales</taxon>
        <taxon>Mycosphaerellaceae</taxon>
        <taxon>Dothistroma</taxon>
    </lineage>
</organism>
<evidence type="ECO:0000313" key="1">
    <source>
        <dbReference type="EMBL" id="EME38808.1"/>
    </source>
</evidence>
<keyword evidence="2" id="KW-1185">Reference proteome</keyword>
<evidence type="ECO:0000313" key="2">
    <source>
        <dbReference type="Proteomes" id="UP000016933"/>
    </source>
</evidence>
<dbReference type="AlphaFoldDB" id="M2WIM5"/>
<dbReference type="eggNOG" id="ENOG502T9ZN">
    <property type="taxonomic scope" value="Eukaryota"/>
</dbReference>
<name>M2WIM5_DOTSN</name>
<sequence length="195" mass="21039">MSKAAELICIETIRAVETSYSSSHSPPASSAAHNLPSCLGSRKWPYSIFGGTASGPNLAGDGLMRFNKALFALSLAGALAAPTPALGARGRIAADQSSCRGFRHTWNAEQSVYQVVIGRPYLGGARCPEIKSEIPMLYKIDHWLKCSGSSKNKNTKLTIVSNMSQSNQLFVNEALHNAYPEITFNRDTSLSMNRS</sequence>
<dbReference type="OrthoDB" id="3627975at2759"/>
<gene>
    <name evidence="1" type="ORF">DOTSEDRAFT_29009</name>
</gene>
<proteinExistence type="predicted"/>
<dbReference type="Proteomes" id="UP000016933">
    <property type="component" value="Unassembled WGS sequence"/>
</dbReference>
<protein>
    <submittedName>
        <fullName evidence="1">Uncharacterized protein</fullName>
    </submittedName>
</protein>
<dbReference type="HOGENOM" id="CLU_1396279_0_0_1"/>
<accession>M2WIM5</accession>